<keyword evidence="2" id="KW-1185">Reference proteome</keyword>
<reference evidence="1 2" key="1">
    <citation type="journal article" date="2019" name="Sci. Rep.">
        <title>Orb-weaving spider Araneus ventricosus genome elucidates the spidroin gene catalogue.</title>
        <authorList>
            <person name="Kono N."/>
            <person name="Nakamura H."/>
            <person name="Ohtoshi R."/>
            <person name="Moran D.A.P."/>
            <person name="Shinohara A."/>
            <person name="Yoshida Y."/>
            <person name="Fujiwara M."/>
            <person name="Mori M."/>
            <person name="Tomita M."/>
            <person name="Arakawa K."/>
        </authorList>
    </citation>
    <scope>NUCLEOTIDE SEQUENCE [LARGE SCALE GENOMIC DNA]</scope>
</reference>
<name>A0A4Y2MHF6_ARAVE</name>
<dbReference type="AlphaFoldDB" id="A0A4Y2MHF6"/>
<dbReference type="Proteomes" id="UP000499080">
    <property type="component" value="Unassembled WGS sequence"/>
</dbReference>
<sequence length="96" mass="11128">MGINFFKDGTKYLMTNTEWKTVCSVEKDLIKETDEKFSFVLHFTITQLFRTPSKHFSDSLYETVVGKIRAIEVLCSMAPKMCSIRRSTKPVEWALP</sequence>
<accession>A0A4Y2MHF6</accession>
<evidence type="ECO:0000313" key="1">
    <source>
        <dbReference type="EMBL" id="GBN25810.1"/>
    </source>
</evidence>
<comment type="caution">
    <text evidence="1">The sequence shown here is derived from an EMBL/GenBank/DDBJ whole genome shotgun (WGS) entry which is preliminary data.</text>
</comment>
<proteinExistence type="predicted"/>
<protein>
    <submittedName>
        <fullName evidence="1">Uncharacterized protein</fullName>
    </submittedName>
</protein>
<organism evidence="1 2">
    <name type="scientific">Araneus ventricosus</name>
    <name type="common">Orbweaver spider</name>
    <name type="synonym">Epeira ventricosa</name>
    <dbReference type="NCBI Taxonomy" id="182803"/>
    <lineage>
        <taxon>Eukaryota</taxon>
        <taxon>Metazoa</taxon>
        <taxon>Ecdysozoa</taxon>
        <taxon>Arthropoda</taxon>
        <taxon>Chelicerata</taxon>
        <taxon>Arachnida</taxon>
        <taxon>Araneae</taxon>
        <taxon>Araneomorphae</taxon>
        <taxon>Entelegynae</taxon>
        <taxon>Araneoidea</taxon>
        <taxon>Araneidae</taxon>
        <taxon>Araneus</taxon>
    </lineage>
</organism>
<gene>
    <name evidence="1" type="ORF">AVEN_149733_1</name>
</gene>
<evidence type="ECO:0000313" key="2">
    <source>
        <dbReference type="Proteomes" id="UP000499080"/>
    </source>
</evidence>
<dbReference type="EMBL" id="BGPR01007293">
    <property type="protein sequence ID" value="GBN25810.1"/>
    <property type="molecule type" value="Genomic_DNA"/>
</dbReference>